<dbReference type="Pfam" id="PF02446">
    <property type="entry name" value="Glyco_hydro_77"/>
    <property type="match status" value="1"/>
</dbReference>
<dbReference type="AlphaFoldDB" id="A0A1U7NFX2"/>
<comment type="similarity">
    <text evidence="2 10">Belongs to the disproportionating enzyme family.</text>
</comment>
<accession>A0A1U7NFX2</accession>
<evidence type="ECO:0000256" key="2">
    <source>
        <dbReference type="ARBA" id="ARBA00005684"/>
    </source>
</evidence>
<keyword evidence="5 10" id="KW-0328">Glycosyltransferase</keyword>
<evidence type="ECO:0000256" key="1">
    <source>
        <dbReference type="ARBA" id="ARBA00000439"/>
    </source>
</evidence>
<reference evidence="11 12" key="1">
    <citation type="submission" date="2016-11" db="EMBL/GenBank/DDBJ databases">
        <title>Description of two novel members of the family Erysipelotrichaceae: Ileibacterium lipovorans gen. nov., sp. nov. and Dubosiella newyorkensis, gen. nov., sp. nov.</title>
        <authorList>
            <person name="Cox L.M."/>
            <person name="Sohn J."/>
            <person name="Tyrrell K.L."/>
            <person name="Citron D.M."/>
            <person name="Lawson P.A."/>
            <person name="Patel N.B."/>
            <person name="Iizumi T."/>
            <person name="Perez-Perez G.I."/>
            <person name="Goldstein E.J."/>
            <person name="Blaser M.J."/>
        </authorList>
    </citation>
    <scope>NUCLEOTIDE SEQUENCE [LARGE SCALE GENOMIC DNA]</scope>
    <source>
        <strain evidence="11 12">NYU-BL-A3</strain>
    </source>
</reference>
<evidence type="ECO:0000313" key="11">
    <source>
        <dbReference type="EMBL" id="OLU39532.1"/>
    </source>
</evidence>
<evidence type="ECO:0000256" key="5">
    <source>
        <dbReference type="ARBA" id="ARBA00022676"/>
    </source>
</evidence>
<organism evidence="11 12">
    <name type="scientific">Ileibacterium valens</name>
    <dbReference type="NCBI Taxonomy" id="1862668"/>
    <lineage>
        <taxon>Bacteria</taxon>
        <taxon>Bacillati</taxon>
        <taxon>Bacillota</taxon>
        <taxon>Erysipelotrichia</taxon>
        <taxon>Erysipelotrichales</taxon>
        <taxon>Erysipelotrichaceae</taxon>
        <taxon>Ileibacterium</taxon>
    </lineage>
</organism>
<dbReference type="InterPro" id="IPR017853">
    <property type="entry name" value="GH"/>
</dbReference>
<evidence type="ECO:0000256" key="8">
    <source>
        <dbReference type="ARBA" id="ARBA00031423"/>
    </source>
</evidence>
<protein>
    <recommendedName>
        <fullName evidence="4 10">4-alpha-glucanotransferase</fullName>
        <ecNumber evidence="3 10">2.4.1.25</ecNumber>
    </recommendedName>
    <alternativeName>
        <fullName evidence="8 10">Amylomaltase</fullName>
    </alternativeName>
    <alternativeName>
        <fullName evidence="9 10">Disproportionating enzyme</fullName>
    </alternativeName>
</protein>
<dbReference type="EMBL" id="MPJW01000133">
    <property type="protein sequence ID" value="OLU39532.1"/>
    <property type="molecule type" value="Genomic_DNA"/>
</dbReference>
<comment type="catalytic activity">
    <reaction evidence="1 10">
        <text>Transfers a segment of a (1-&gt;4)-alpha-D-glucan to a new position in an acceptor, which may be glucose or a (1-&gt;4)-alpha-D-glucan.</text>
        <dbReference type="EC" id="2.4.1.25"/>
    </reaction>
</comment>
<comment type="caution">
    <text evidence="11">The sequence shown here is derived from an EMBL/GenBank/DDBJ whole genome shotgun (WGS) entry which is preliminary data.</text>
</comment>
<dbReference type="Proteomes" id="UP000186341">
    <property type="component" value="Unassembled WGS sequence"/>
</dbReference>
<evidence type="ECO:0000256" key="4">
    <source>
        <dbReference type="ARBA" id="ARBA00020295"/>
    </source>
</evidence>
<dbReference type="NCBIfam" id="TIGR00217">
    <property type="entry name" value="malQ"/>
    <property type="match status" value="1"/>
</dbReference>
<keyword evidence="7 10" id="KW-0119">Carbohydrate metabolism</keyword>
<evidence type="ECO:0000256" key="10">
    <source>
        <dbReference type="RuleBase" id="RU361207"/>
    </source>
</evidence>
<dbReference type="PANTHER" id="PTHR32438:SF5">
    <property type="entry name" value="4-ALPHA-GLUCANOTRANSFERASE DPE1, CHLOROPLASTIC_AMYLOPLASTIC"/>
    <property type="match status" value="1"/>
</dbReference>
<dbReference type="Gene3D" id="3.20.20.80">
    <property type="entry name" value="Glycosidases"/>
    <property type="match status" value="1"/>
</dbReference>
<dbReference type="GO" id="GO:0005975">
    <property type="term" value="P:carbohydrate metabolic process"/>
    <property type="evidence" value="ECO:0007669"/>
    <property type="project" value="InterPro"/>
</dbReference>
<proteinExistence type="inferred from homology"/>
<dbReference type="PANTHER" id="PTHR32438">
    <property type="entry name" value="4-ALPHA-GLUCANOTRANSFERASE DPE1, CHLOROPLASTIC/AMYLOPLASTIC"/>
    <property type="match status" value="1"/>
</dbReference>
<sequence>MEKTAGILLPLFSAPGNQGIGDLGQKTLMLIDAIADAGYSYWALTPLAPTSHGRNPYESVSSYAGDPIYINIDRLSEMGLLTQSSIVNCNKFKEVVDYDTVRAFKEPYFIRAFKAFKKKYADYRAEFEAFKKQAFWLNSWTAYEVFRQSYNGIGWHEWEEEYRNWPEKQEINLREYIDKIFYVQFLQFIFYKQFQEVVDHARKKNLKLIIDVPYFLNLDNAEVWANKNEFMVTSEGTIAEFAGTPSDIYYPLGQKWDIPVYNMETMQKNDYKIIRDRFRWYARFYDGVRLLHFKFIDVLWRIPAGKEARLGHWTPGPGKYLLNLIQEDNPNLMIIAEDQGQTRPSLNELEDELNIPGMDILQYRMETKLLKKPSKERSVVYTSTPDTPTMEEDYLSYDNNKRIALRRFFKKRNYSHRTFHDLVCHYAIDSDARLVLVNLADLVGAKQPISLSTISPEGELVDWSWKLKDFKVFPSELKKSSEWLMDSGRHSSLQNQSLETEKPAE</sequence>
<evidence type="ECO:0000256" key="6">
    <source>
        <dbReference type="ARBA" id="ARBA00022679"/>
    </source>
</evidence>
<evidence type="ECO:0000313" key="12">
    <source>
        <dbReference type="Proteomes" id="UP000186341"/>
    </source>
</evidence>
<keyword evidence="12" id="KW-1185">Reference proteome</keyword>
<dbReference type="InterPro" id="IPR003385">
    <property type="entry name" value="Glyco_hydro_77"/>
</dbReference>
<dbReference type="EC" id="2.4.1.25" evidence="3 10"/>
<keyword evidence="6 10" id="KW-0808">Transferase</keyword>
<gene>
    <name evidence="11" type="ORF">BO222_06515</name>
</gene>
<dbReference type="GeneID" id="82202852"/>
<dbReference type="SUPFAM" id="SSF51445">
    <property type="entry name" value="(Trans)glycosidases"/>
    <property type="match status" value="1"/>
</dbReference>
<evidence type="ECO:0000256" key="9">
    <source>
        <dbReference type="ARBA" id="ARBA00031501"/>
    </source>
</evidence>
<evidence type="ECO:0000256" key="7">
    <source>
        <dbReference type="ARBA" id="ARBA00023277"/>
    </source>
</evidence>
<dbReference type="GO" id="GO:0004134">
    <property type="term" value="F:4-alpha-glucanotransferase activity"/>
    <property type="evidence" value="ECO:0007669"/>
    <property type="project" value="UniProtKB-EC"/>
</dbReference>
<dbReference type="RefSeq" id="WP_075819484.1">
    <property type="nucleotide sequence ID" value="NZ_CAOUMU010000028.1"/>
</dbReference>
<dbReference type="OrthoDB" id="9811841at2"/>
<name>A0A1U7NFX2_9FIRM</name>
<evidence type="ECO:0000256" key="3">
    <source>
        <dbReference type="ARBA" id="ARBA00012560"/>
    </source>
</evidence>